<feature type="domain" description="Helicase ATP-binding" evidence="3">
    <location>
        <begin position="250"/>
        <end position="394"/>
    </location>
</feature>
<dbReference type="InterPro" id="IPR038718">
    <property type="entry name" value="SNF2-like_sf"/>
</dbReference>
<name>A0ABW1KFF7_9ACTN</name>
<sequence length="1047" mass="114600">MGKPSPPEGLLVNEGDTSIAAGYAAVLANERGGVVPVTLFGARASLRGLLTLLPSLRRLTEAGTPVRILAGAYGEGVSVDAAFDPTRDPSSGQDLNGRPDRSIREEIDGLPLTRNAALVLLDLLSLLDSGRVQCRRDTRRAFGASGLLLPNQGSALIGSPELSPRALTARREMVGRIAAEHLTAAAAWIDRWWIEADPFPLANLIRVKLSPHQPQLVFLRLLQLAYGDEVNAPSWDYLHDEQCDGVAKILAIFRRGRGALLCDDVGIGKTDQALAVARHLSDDITAPVLIVCPASLQDMWRGRAAYWGIRGEVVSYHKLTIEADDDKAGEWVEYGLVIADEAHHLRNPARKRLSAVRRVLAAQPRAIPILLVTATPVNNSGLDLFELLSLADPRMEPNWSAVRATSHVRKQGRDGFGRALFEGCRTADTLAPESVTLRNFHDELDQRMVRRSRWLLQQEYPSTAKSFPTRMHHRVEYVLTPALRRLTGEVLDALDASRLLPATAEGKLRRFRGPRRAPALTLAAYQPQQYELGSEQHRSTSPMAALIKTMLLKRLESSPAAFASTAHRMAKRVAMALHDLEQGYVCLPDPDVSRRLLAAIRAGAALDEEPDTDRFDPTHNAAEKFLLGRPSPPTGRHVRPAVEFDVGALRAALTNDLTILRKVAAAADEARHDDAKFDAFVEQLARLATDRPGEKILVMSSSRVTTTDLHTRLTLLVDHDPRLHHLRGRIANAAPPEPLKPDDLLDLVAQFAPNSAARSATAIRRQSPANLYQLLIASDMLAEGHNLQDASIIVNYDLPWNPQGLEQRIGRVDRHGAVRPTVACLTLLPDAVLDVILGLMRTLHNKISIAEATVGVPSAVLPDIPAAPRDFATALDALDNGPRRVTVPEREHLRALLGNALRLPGTARALADLPTPAGAVHPLHHDQPGAVFCFRIDTHEPPETVFCYLPDLPGALADFDQSHCLRLAHVDLRGWTPPPQSRLALDTSADTSHFQSLLLRLLDRARHQTASRAGIPTTDADTHIHLIAWMAFLRRPKTPAADPDPTR</sequence>
<dbReference type="Pfam" id="PF00271">
    <property type="entry name" value="Helicase_C"/>
    <property type="match status" value="1"/>
</dbReference>
<dbReference type="Proteomes" id="UP001596203">
    <property type="component" value="Unassembled WGS sequence"/>
</dbReference>
<evidence type="ECO:0000313" key="6">
    <source>
        <dbReference type="Proteomes" id="UP001596203"/>
    </source>
</evidence>
<dbReference type="SUPFAM" id="SSF52540">
    <property type="entry name" value="P-loop containing nucleoside triphosphate hydrolases"/>
    <property type="match status" value="2"/>
</dbReference>
<keyword evidence="6" id="KW-1185">Reference proteome</keyword>
<evidence type="ECO:0000313" key="5">
    <source>
        <dbReference type="EMBL" id="MFC6019972.1"/>
    </source>
</evidence>
<evidence type="ECO:0000256" key="2">
    <source>
        <dbReference type="SAM" id="MobiDB-lite"/>
    </source>
</evidence>
<dbReference type="Gene3D" id="3.40.50.300">
    <property type="entry name" value="P-loop containing nucleotide triphosphate hydrolases"/>
    <property type="match status" value="2"/>
</dbReference>
<keyword evidence="1" id="KW-0378">Hydrolase</keyword>
<organism evidence="5 6">
    <name type="scientific">Plantactinospora solaniradicis</name>
    <dbReference type="NCBI Taxonomy" id="1723736"/>
    <lineage>
        <taxon>Bacteria</taxon>
        <taxon>Bacillati</taxon>
        <taxon>Actinomycetota</taxon>
        <taxon>Actinomycetes</taxon>
        <taxon>Micromonosporales</taxon>
        <taxon>Micromonosporaceae</taxon>
        <taxon>Plantactinospora</taxon>
    </lineage>
</organism>
<dbReference type="EMBL" id="JBHSPR010000024">
    <property type="protein sequence ID" value="MFC6019972.1"/>
    <property type="molecule type" value="Genomic_DNA"/>
</dbReference>
<proteinExistence type="predicted"/>
<dbReference type="PANTHER" id="PTHR45766:SF6">
    <property type="entry name" value="SWI_SNF-RELATED MATRIX-ASSOCIATED ACTIN-DEPENDENT REGULATOR OF CHROMATIN SUBFAMILY A-LIKE PROTEIN 1"/>
    <property type="match status" value="1"/>
</dbReference>
<dbReference type="InterPro" id="IPR027417">
    <property type="entry name" value="P-loop_NTPase"/>
</dbReference>
<dbReference type="PROSITE" id="PS51192">
    <property type="entry name" value="HELICASE_ATP_BIND_1"/>
    <property type="match status" value="1"/>
</dbReference>
<dbReference type="InterPro" id="IPR049730">
    <property type="entry name" value="SNF2/RAD54-like_C"/>
</dbReference>
<dbReference type="PANTHER" id="PTHR45766">
    <property type="entry name" value="DNA ANNEALING HELICASE AND ENDONUCLEASE ZRANB3 FAMILY MEMBER"/>
    <property type="match status" value="1"/>
</dbReference>
<reference evidence="6" key="1">
    <citation type="journal article" date="2019" name="Int. J. Syst. Evol. Microbiol.">
        <title>The Global Catalogue of Microorganisms (GCM) 10K type strain sequencing project: providing services to taxonomists for standard genome sequencing and annotation.</title>
        <authorList>
            <consortium name="The Broad Institute Genomics Platform"/>
            <consortium name="The Broad Institute Genome Sequencing Center for Infectious Disease"/>
            <person name="Wu L."/>
            <person name="Ma J."/>
        </authorList>
    </citation>
    <scope>NUCLEOTIDE SEQUENCE [LARGE SCALE GENOMIC DNA]</scope>
    <source>
        <strain evidence="6">ZS-35-S2</strain>
    </source>
</reference>
<dbReference type="CDD" id="cd18793">
    <property type="entry name" value="SF2_C_SNF"/>
    <property type="match status" value="1"/>
</dbReference>
<dbReference type="InterPro" id="IPR000330">
    <property type="entry name" value="SNF2_N"/>
</dbReference>
<dbReference type="InterPro" id="IPR001650">
    <property type="entry name" value="Helicase_C-like"/>
</dbReference>
<evidence type="ECO:0000256" key="1">
    <source>
        <dbReference type="ARBA" id="ARBA00022801"/>
    </source>
</evidence>
<dbReference type="SMART" id="SM00487">
    <property type="entry name" value="DEXDc"/>
    <property type="match status" value="1"/>
</dbReference>
<comment type="caution">
    <text evidence="5">The sequence shown here is derived from an EMBL/GenBank/DDBJ whole genome shotgun (WGS) entry which is preliminary data.</text>
</comment>
<accession>A0ABW1KFF7</accession>
<evidence type="ECO:0000259" key="4">
    <source>
        <dbReference type="PROSITE" id="PS51194"/>
    </source>
</evidence>
<gene>
    <name evidence="5" type="ORF">ACFP2T_27725</name>
</gene>
<dbReference type="RefSeq" id="WP_377426561.1">
    <property type="nucleotide sequence ID" value="NZ_JBHSPR010000024.1"/>
</dbReference>
<evidence type="ECO:0000259" key="3">
    <source>
        <dbReference type="PROSITE" id="PS51192"/>
    </source>
</evidence>
<protein>
    <submittedName>
        <fullName evidence="5">SNF2-related protein</fullName>
    </submittedName>
</protein>
<dbReference type="SMART" id="SM00490">
    <property type="entry name" value="HELICc"/>
    <property type="match status" value="1"/>
</dbReference>
<dbReference type="Pfam" id="PF00176">
    <property type="entry name" value="SNF2-rel_dom"/>
    <property type="match status" value="2"/>
</dbReference>
<dbReference type="PROSITE" id="PS51194">
    <property type="entry name" value="HELICASE_CTER"/>
    <property type="match status" value="1"/>
</dbReference>
<feature type="region of interest" description="Disordered" evidence="2">
    <location>
        <begin position="80"/>
        <end position="101"/>
    </location>
</feature>
<feature type="domain" description="Helicase C-terminal" evidence="4">
    <location>
        <begin position="680"/>
        <end position="872"/>
    </location>
</feature>
<dbReference type="Gene3D" id="3.40.50.10810">
    <property type="entry name" value="Tandem AAA-ATPase domain"/>
    <property type="match status" value="2"/>
</dbReference>
<dbReference type="InterPro" id="IPR014001">
    <property type="entry name" value="Helicase_ATP-bd"/>
</dbReference>